<sequence length="267" mass="31472">MDHRYGRHGPHAWKRWREHRFARRSILPASVAQVMVIHVHMPIEAERIIIIMAMPEDFDEEFDQENTNRELQSQPNFGEISQRDIMPAQQYPFPEELRAQASMDAMRRVHQDVQNDPEQLPSEGALRQVARLSAIEHIKAYITTHSQAARYYDRFIPIFMKIYLEAYNHEVEDLQLAGVVLDERTLRIRQVVRTDKDDHLARNKHLSPEYLRYLAAARAMRDEGLDTALSLEDLDTIHSYVEVYCPYYWQYIPNPKEGGQFRGPEPF</sequence>
<dbReference type="AlphaFoldDB" id="A0A4P6K5M4"/>
<evidence type="ECO:0000313" key="1">
    <source>
        <dbReference type="EMBL" id="QBD82846.1"/>
    </source>
</evidence>
<reference evidence="1 2" key="1">
    <citation type="submission" date="2019-01" db="EMBL/GenBank/DDBJ databases">
        <title>Ktedonosporobacter rubrisoli SCAWS-G2.</title>
        <authorList>
            <person name="Huang Y."/>
            <person name="Yan B."/>
        </authorList>
    </citation>
    <scope>NUCLEOTIDE SEQUENCE [LARGE SCALE GENOMIC DNA]</scope>
    <source>
        <strain evidence="1 2">SCAWS-G2</strain>
    </source>
</reference>
<proteinExistence type="predicted"/>
<dbReference type="EMBL" id="CP035758">
    <property type="protein sequence ID" value="QBD82846.1"/>
    <property type="molecule type" value="Genomic_DNA"/>
</dbReference>
<gene>
    <name evidence="1" type="ORF">EPA93_45550</name>
</gene>
<protein>
    <submittedName>
        <fullName evidence="1">Uncharacterized protein</fullName>
    </submittedName>
</protein>
<dbReference type="KEGG" id="kbs:EPA93_45550"/>
<accession>A0A4P6K5M4</accession>
<dbReference type="Proteomes" id="UP000290365">
    <property type="component" value="Chromosome"/>
</dbReference>
<name>A0A4P6K5M4_KTERU</name>
<keyword evidence="2" id="KW-1185">Reference proteome</keyword>
<organism evidence="1 2">
    <name type="scientific">Ktedonosporobacter rubrisoli</name>
    <dbReference type="NCBI Taxonomy" id="2509675"/>
    <lineage>
        <taxon>Bacteria</taxon>
        <taxon>Bacillati</taxon>
        <taxon>Chloroflexota</taxon>
        <taxon>Ktedonobacteria</taxon>
        <taxon>Ktedonobacterales</taxon>
        <taxon>Ktedonosporobacteraceae</taxon>
        <taxon>Ktedonosporobacter</taxon>
    </lineage>
</organism>
<evidence type="ECO:0000313" key="2">
    <source>
        <dbReference type="Proteomes" id="UP000290365"/>
    </source>
</evidence>
<dbReference type="RefSeq" id="WP_129893915.1">
    <property type="nucleotide sequence ID" value="NZ_CP035758.1"/>
</dbReference>